<evidence type="ECO:0000256" key="5">
    <source>
        <dbReference type="ARBA" id="ARBA00023002"/>
    </source>
</evidence>
<dbReference type="Gene3D" id="3.40.30.10">
    <property type="entry name" value="Glutaredoxin"/>
    <property type="match status" value="1"/>
</dbReference>
<comment type="caution">
    <text evidence="7">The sequence shown here is derived from an EMBL/GenBank/DDBJ whole genome shotgun (WGS) entry which is preliminary data.</text>
</comment>
<keyword evidence="8" id="KW-1185">Reference proteome</keyword>
<evidence type="ECO:0000256" key="1">
    <source>
        <dbReference type="ARBA" id="ARBA00002963"/>
    </source>
</evidence>
<comment type="similarity">
    <text evidence="3">Belongs to the FMP46 family.</text>
</comment>
<keyword evidence="4" id="KW-0809">Transit peptide</keyword>
<evidence type="ECO:0000313" key="7">
    <source>
        <dbReference type="EMBL" id="ODM21066.1"/>
    </source>
</evidence>
<keyword evidence="6" id="KW-0496">Mitochondrion</keyword>
<dbReference type="PANTHER" id="PTHR28071">
    <property type="entry name" value="REDOX PROTEIN FMP46, MITOCHONDRIAL-RELATED"/>
    <property type="match status" value="1"/>
</dbReference>
<evidence type="ECO:0000256" key="6">
    <source>
        <dbReference type="ARBA" id="ARBA00023128"/>
    </source>
</evidence>
<evidence type="ECO:0000256" key="3">
    <source>
        <dbReference type="ARBA" id="ARBA00009734"/>
    </source>
</evidence>
<dbReference type="SUPFAM" id="SSF52833">
    <property type="entry name" value="Thioredoxin-like"/>
    <property type="match status" value="1"/>
</dbReference>
<organism evidence="7 8">
    <name type="scientific">Aspergillus cristatus</name>
    <name type="common">Chinese Fuzhuan brick tea-fermentation fungus</name>
    <name type="synonym">Eurotium cristatum</name>
    <dbReference type="NCBI Taxonomy" id="573508"/>
    <lineage>
        <taxon>Eukaryota</taxon>
        <taxon>Fungi</taxon>
        <taxon>Dikarya</taxon>
        <taxon>Ascomycota</taxon>
        <taxon>Pezizomycotina</taxon>
        <taxon>Eurotiomycetes</taxon>
        <taxon>Eurotiomycetidae</taxon>
        <taxon>Eurotiales</taxon>
        <taxon>Aspergillaceae</taxon>
        <taxon>Aspergillus</taxon>
        <taxon>Aspergillus subgen. Aspergillus</taxon>
    </lineage>
</organism>
<proteinExistence type="inferred from homology"/>
<dbReference type="AlphaFoldDB" id="A0A1E3BL04"/>
<dbReference type="PANTHER" id="PTHR28071:SF1">
    <property type="entry name" value="REDOX PROTEIN FMP46, MITOCHONDRIAL-RELATED"/>
    <property type="match status" value="1"/>
</dbReference>
<dbReference type="VEuPathDB" id="FungiDB:SI65_04119"/>
<dbReference type="GO" id="GO:0016491">
    <property type="term" value="F:oxidoreductase activity"/>
    <property type="evidence" value="ECO:0007669"/>
    <property type="project" value="UniProtKB-KW"/>
</dbReference>
<comment type="subcellular location">
    <subcellularLocation>
        <location evidence="2">Mitochondrion</location>
    </subcellularLocation>
</comment>
<dbReference type="OrthoDB" id="59229at2759"/>
<comment type="function">
    <text evidence="1">Putative mitochondrial redox protein which could be involved in the reduction of small toxic molecules.</text>
</comment>
<evidence type="ECO:0008006" key="9">
    <source>
        <dbReference type="Google" id="ProtNLM"/>
    </source>
</evidence>
<sequence>MFRFLQPKSLPPITLFHNPTLTSSAHALTILKQASTTASETATEDQASDYSNHAKNQQAEFQLEVTEGAPTNDQLRSILDYVADNGVGKKKTYVPGEIVKGARDAEDALARFKEDKERFVRPITVDWNGGRAVIGDNQSEILSMLRQVGESDVD</sequence>
<evidence type="ECO:0000256" key="4">
    <source>
        <dbReference type="ARBA" id="ARBA00022946"/>
    </source>
</evidence>
<dbReference type="GO" id="GO:0005739">
    <property type="term" value="C:mitochondrion"/>
    <property type="evidence" value="ECO:0007669"/>
    <property type="project" value="UniProtKB-SubCell"/>
</dbReference>
<evidence type="ECO:0000313" key="8">
    <source>
        <dbReference type="Proteomes" id="UP000094569"/>
    </source>
</evidence>
<accession>A0A1E3BL04</accession>
<dbReference type="EMBL" id="JXNT01000003">
    <property type="protein sequence ID" value="ODM21066.1"/>
    <property type="molecule type" value="Genomic_DNA"/>
</dbReference>
<keyword evidence="5" id="KW-0560">Oxidoreductase</keyword>
<name>A0A1E3BL04_ASPCR</name>
<evidence type="ECO:0000256" key="2">
    <source>
        <dbReference type="ARBA" id="ARBA00004173"/>
    </source>
</evidence>
<dbReference type="InterPro" id="IPR012882">
    <property type="entry name" value="Fmp46"/>
</dbReference>
<gene>
    <name evidence="7" type="ORF">SI65_04119</name>
</gene>
<dbReference type="Proteomes" id="UP000094569">
    <property type="component" value="Unassembled WGS sequence"/>
</dbReference>
<reference evidence="7 8" key="1">
    <citation type="journal article" date="2016" name="BMC Genomics">
        <title>Comparative genomic and transcriptomic analyses of the Fuzhuan brick tea-fermentation fungus Aspergillus cristatus.</title>
        <authorList>
            <person name="Ge Y."/>
            <person name="Wang Y."/>
            <person name="Liu Y."/>
            <person name="Tan Y."/>
            <person name="Ren X."/>
            <person name="Zhang X."/>
            <person name="Hyde K.D."/>
            <person name="Liu Y."/>
            <person name="Liu Z."/>
        </authorList>
    </citation>
    <scope>NUCLEOTIDE SEQUENCE [LARGE SCALE GENOMIC DNA]</scope>
    <source>
        <strain evidence="7 8">GZAAS20.1005</strain>
    </source>
</reference>
<protein>
    <recommendedName>
        <fullName evidence="9">Thioredoxin-like protein</fullName>
    </recommendedName>
</protein>
<dbReference type="InterPro" id="IPR036249">
    <property type="entry name" value="Thioredoxin-like_sf"/>
</dbReference>
<dbReference type="Pfam" id="PF07955">
    <property type="entry name" value="DUF1687"/>
    <property type="match status" value="1"/>
</dbReference>